<feature type="region of interest" description="Disordered" evidence="1">
    <location>
        <begin position="352"/>
        <end position="411"/>
    </location>
</feature>
<dbReference type="EMBL" id="JBBXJM010000001">
    <property type="protein sequence ID" value="KAL1413802.1"/>
    <property type="molecule type" value="Genomic_DNA"/>
</dbReference>
<organism evidence="2 3">
    <name type="scientific">Vanrija albida</name>
    <dbReference type="NCBI Taxonomy" id="181172"/>
    <lineage>
        <taxon>Eukaryota</taxon>
        <taxon>Fungi</taxon>
        <taxon>Dikarya</taxon>
        <taxon>Basidiomycota</taxon>
        <taxon>Agaricomycotina</taxon>
        <taxon>Tremellomycetes</taxon>
        <taxon>Trichosporonales</taxon>
        <taxon>Trichosporonaceae</taxon>
        <taxon>Vanrija</taxon>
    </lineage>
</organism>
<dbReference type="GeneID" id="95982629"/>
<feature type="compositionally biased region" description="Acidic residues" evidence="1">
    <location>
        <begin position="363"/>
        <end position="402"/>
    </location>
</feature>
<protein>
    <recommendedName>
        <fullName evidence="4">F-box domain-containing protein</fullName>
    </recommendedName>
</protein>
<comment type="caution">
    <text evidence="2">The sequence shown here is derived from an EMBL/GenBank/DDBJ whole genome shotgun (WGS) entry which is preliminary data.</text>
</comment>
<accession>A0ABR3QGL0</accession>
<evidence type="ECO:0008006" key="4">
    <source>
        <dbReference type="Google" id="ProtNLM"/>
    </source>
</evidence>
<proteinExistence type="predicted"/>
<keyword evidence="3" id="KW-1185">Reference proteome</keyword>
<name>A0ABR3QGL0_9TREE</name>
<dbReference type="Proteomes" id="UP001565368">
    <property type="component" value="Unassembled WGS sequence"/>
</dbReference>
<evidence type="ECO:0000313" key="3">
    <source>
        <dbReference type="Proteomes" id="UP001565368"/>
    </source>
</evidence>
<evidence type="ECO:0000256" key="1">
    <source>
        <dbReference type="SAM" id="MobiDB-lite"/>
    </source>
</evidence>
<gene>
    <name evidence="2" type="ORF">Q8F55_001586</name>
</gene>
<dbReference type="RefSeq" id="XP_069213746.1">
    <property type="nucleotide sequence ID" value="XM_069350202.1"/>
</dbReference>
<reference evidence="2 3" key="1">
    <citation type="submission" date="2023-08" db="EMBL/GenBank/DDBJ databases">
        <title>Annotated Genome Sequence of Vanrija albida AlHP1.</title>
        <authorList>
            <person name="Herzog R."/>
        </authorList>
    </citation>
    <scope>NUCLEOTIDE SEQUENCE [LARGE SCALE GENOMIC DNA]</scope>
    <source>
        <strain evidence="2 3">AlHP1</strain>
    </source>
</reference>
<sequence>MATTQEGPRLPLELQDIIISLALDGCDPSARFDLAVSLRSVSKAANALASAQLYAHVAVVASQAPVFGPQPKLVPPANTGRRVYYAVVPGTYGLRLEVLAPSGRRIPGLDWNGGAVARQLCVERLSKHCTAVDEVKLTSWDLANSPSERAELFKAIGNATTYRRHSDGPSLSIKPTAKMTTFVGFVDIPNEYVWDGNGIAEGMEHRSKHRYLNEIRASCDVLCFEPLPATIRTAVFNINMREDDTVPTAGWLFACKGLTEVVFVIRETVPVDLDDPLAVLIRGGRYQHWLGLLHYLVIAVAKAHHVRKVTFVGLEKLDNEWFGEDIDEIPTPVAQGARFELIESAIVDEIKDDYERQRNPSVTDDDDEDGGEGGDGYDEDGDQDGDEGDDRDNDDGEAENSDPPEHPPEIAILSFEQFRRANPPAFYELCTEPCTFSTET</sequence>
<evidence type="ECO:0000313" key="2">
    <source>
        <dbReference type="EMBL" id="KAL1413802.1"/>
    </source>
</evidence>